<organism evidence="1 2">
    <name type="scientific">Cupriavidus cauae</name>
    <dbReference type="NCBI Taxonomy" id="2608999"/>
    <lineage>
        <taxon>Bacteria</taxon>
        <taxon>Pseudomonadati</taxon>
        <taxon>Pseudomonadota</taxon>
        <taxon>Betaproteobacteria</taxon>
        <taxon>Burkholderiales</taxon>
        <taxon>Burkholderiaceae</taxon>
        <taxon>Cupriavidus</taxon>
    </lineage>
</organism>
<name>A0A5M8ACR3_9BURK</name>
<accession>A0A5M8ACR3</accession>
<gene>
    <name evidence="1" type="ORF">F1599_18425</name>
</gene>
<dbReference type="AlphaFoldDB" id="A0A5M8ACR3"/>
<evidence type="ECO:0000313" key="2">
    <source>
        <dbReference type="Proteomes" id="UP000324324"/>
    </source>
</evidence>
<proteinExistence type="predicted"/>
<dbReference type="Proteomes" id="UP000324324">
    <property type="component" value="Unassembled WGS sequence"/>
</dbReference>
<sequence>MARSLCRSSRCVGSGSGLRVGHSTTIAADSLPAWSTSTIALIWSGADLRGAKALALRLASSRFISSALAASSGDIENRRSGDFACGIGGGMSMGRWAGTKETNGMATP</sequence>
<keyword evidence="2" id="KW-1185">Reference proteome</keyword>
<reference evidence="1 2" key="1">
    <citation type="submission" date="2019-09" db="EMBL/GenBank/DDBJ databases">
        <title>Isolation of a novel species in the genus Cupriavidus from patients with sepsis using whole genome sequencing.</title>
        <authorList>
            <person name="Kweon O.J."/>
            <person name="Lee M.-K."/>
        </authorList>
    </citation>
    <scope>NUCLEOTIDE SEQUENCE [LARGE SCALE GENOMIC DNA]</scope>
    <source>
        <strain evidence="1 2">MKL-01</strain>
    </source>
</reference>
<dbReference type="EMBL" id="VWRN01000048">
    <property type="protein sequence ID" value="KAA6119876.1"/>
    <property type="molecule type" value="Genomic_DNA"/>
</dbReference>
<comment type="caution">
    <text evidence="1">The sequence shown here is derived from an EMBL/GenBank/DDBJ whole genome shotgun (WGS) entry which is preliminary data.</text>
</comment>
<protein>
    <submittedName>
        <fullName evidence="1">Uncharacterized protein</fullName>
    </submittedName>
</protein>
<evidence type="ECO:0000313" key="1">
    <source>
        <dbReference type="EMBL" id="KAA6119876.1"/>
    </source>
</evidence>